<accession>A0A377J5N5</accession>
<organism evidence="2 3">
    <name type="scientific">Helicobacter canis</name>
    <dbReference type="NCBI Taxonomy" id="29419"/>
    <lineage>
        <taxon>Bacteria</taxon>
        <taxon>Pseudomonadati</taxon>
        <taxon>Campylobacterota</taxon>
        <taxon>Epsilonproteobacteria</taxon>
        <taxon>Campylobacterales</taxon>
        <taxon>Helicobacteraceae</taxon>
        <taxon>Helicobacter</taxon>
    </lineage>
</organism>
<dbReference type="EMBL" id="UGHV01000001">
    <property type="protein sequence ID" value="STO97761.1"/>
    <property type="molecule type" value="Genomic_DNA"/>
</dbReference>
<evidence type="ECO:0000313" key="3">
    <source>
        <dbReference type="Proteomes" id="UP000254841"/>
    </source>
</evidence>
<dbReference type="OrthoDB" id="5520849at2"/>
<dbReference type="InterPro" id="IPR025113">
    <property type="entry name" value="TRL-like"/>
</dbReference>
<evidence type="ECO:0000313" key="2">
    <source>
        <dbReference type="EMBL" id="STO97761.1"/>
    </source>
</evidence>
<feature type="chain" id="PRO_5017052491" evidence="1">
    <location>
        <begin position="24"/>
        <end position="103"/>
    </location>
</feature>
<reference evidence="2 3" key="1">
    <citation type="submission" date="2018-06" db="EMBL/GenBank/DDBJ databases">
        <authorList>
            <consortium name="Pathogen Informatics"/>
            <person name="Doyle S."/>
        </authorList>
    </citation>
    <scope>NUCLEOTIDE SEQUENCE [LARGE SCALE GENOMIC DNA]</scope>
    <source>
        <strain evidence="2 3">NCTC12410</strain>
    </source>
</reference>
<name>A0A377J5N5_9HELI</name>
<sequence length="103" mass="10253">MKGIFVGLSMAAALALFSGCASTAPVGALYTDASLPITATSASGASKEGQATCTSILSLVATGDCSVEAAAKNGHIQSIKSVDSKVFSVLGIYSTYTTIVRGN</sequence>
<feature type="signal peptide" evidence="1">
    <location>
        <begin position="1"/>
        <end position="23"/>
    </location>
</feature>
<gene>
    <name evidence="2" type="ORF">NCTC12410_01598</name>
</gene>
<dbReference type="Pfam" id="PF13146">
    <property type="entry name" value="TRL"/>
    <property type="match status" value="1"/>
</dbReference>
<dbReference type="AlphaFoldDB" id="A0A377J5N5"/>
<dbReference type="RefSeq" id="WP_115011977.1">
    <property type="nucleotide sequence ID" value="NZ_UGHV01000001.1"/>
</dbReference>
<keyword evidence="1" id="KW-0732">Signal</keyword>
<dbReference type="Proteomes" id="UP000254841">
    <property type="component" value="Unassembled WGS sequence"/>
</dbReference>
<protein>
    <submittedName>
        <fullName evidence="2">Protein tRNA-associated locus protein</fullName>
    </submittedName>
</protein>
<dbReference type="PROSITE" id="PS51257">
    <property type="entry name" value="PROKAR_LIPOPROTEIN"/>
    <property type="match status" value="1"/>
</dbReference>
<evidence type="ECO:0000256" key="1">
    <source>
        <dbReference type="SAM" id="SignalP"/>
    </source>
</evidence>
<proteinExistence type="predicted"/>